<comment type="caution">
    <text evidence="1">The sequence shown here is derived from an EMBL/GenBank/DDBJ whole genome shotgun (WGS) entry which is preliminary data.</text>
</comment>
<evidence type="ECO:0000313" key="1">
    <source>
        <dbReference type="EMBL" id="KAK7435553.1"/>
    </source>
</evidence>
<dbReference type="Proteomes" id="UP001498398">
    <property type="component" value="Unassembled WGS sequence"/>
</dbReference>
<accession>A0ABR1IPZ9</accession>
<keyword evidence="2" id="KW-1185">Reference proteome</keyword>
<evidence type="ECO:0000313" key="2">
    <source>
        <dbReference type="Proteomes" id="UP001498398"/>
    </source>
</evidence>
<name>A0ABR1IPZ9_9AGAR</name>
<gene>
    <name evidence="1" type="ORF">VKT23_019604</name>
</gene>
<reference evidence="1 2" key="1">
    <citation type="submission" date="2024-01" db="EMBL/GenBank/DDBJ databases">
        <title>A draft genome for the cacao thread blight pathogen Marasmiellus scandens.</title>
        <authorList>
            <person name="Baruah I.K."/>
            <person name="Leung J."/>
            <person name="Bukari Y."/>
            <person name="Amoako-Attah I."/>
            <person name="Meinhardt L.W."/>
            <person name="Bailey B.A."/>
            <person name="Cohen S.P."/>
        </authorList>
    </citation>
    <scope>NUCLEOTIDE SEQUENCE [LARGE SCALE GENOMIC DNA]</scope>
    <source>
        <strain evidence="1 2">GH-19</strain>
    </source>
</reference>
<sequence>MSTPAIGTLPLPLTQAAWDAYCNTNSGKECLICQEQLNWGQDTSQATIQGQKTAKRIDCEKASNGPIST</sequence>
<protein>
    <submittedName>
        <fullName evidence="1">Uncharacterized protein</fullName>
    </submittedName>
</protein>
<dbReference type="EMBL" id="JBANRG010000105">
    <property type="protein sequence ID" value="KAK7435553.1"/>
    <property type="molecule type" value="Genomic_DNA"/>
</dbReference>
<proteinExistence type="predicted"/>
<organism evidence="1 2">
    <name type="scientific">Marasmiellus scandens</name>
    <dbReference type="NCBI Taxonomy" id="2682957"/>
    <lineage>
        <taxon>Eukaryota</taxon>
        <taxon>Fungi</taxon>
        <taxon>Dikarya</taxon>
        <taxon>Basidiomycota</taxon>
        <taxon>Agaricomycotina</taxon>
        <taxon>Agaricomycetes</taxon>
        <taxon>Agaricomycetidae</taxon>
        <taxon>Agaricales</taxon>
        <taxon>Marasmiineae</taxon>
        <taxon>Omphalotaceae</taxon>
        <taxon>Marasmiellus</taxon>
    </lineage>
</organism>